<evidence type="ECO:0000256" key="6">
    <source>
        <dbReference type="ARBA" id="ARBA00022692"/>
    </source>
</evidence>
<dbReference type="Proteomes" id="UP001157186">
    <property type="component" value="Unassembled WGS sequence"/>
</dbReference>
<proteinExistence type="inferred from homology"/>
<keyword evidence="10" id="KW-0735">Signal-anchor</keyword>
<evidence type="ECO:0000256" key="8">
    <source>
        <dbReference type="ARBA" id="ARBA00022989"/>
    </source>
</evidence>
<keyword evidence="9" id="KW-0472">Membrane</keyword>
<accession>A0ABQ6GRL8</accession>
<evidence type="ECO:0000256" key="2">
    <source>
        <dbReference type="ARBA" id="ARBA00006555"/>
    </source>
</evidence>
<reference evidence="12 13" key="1">
    <citation type="submission" date="2023-03" db="EMBL/GenBank/DDBJ databases">
        <title>Draft genome sequence of Thalassotalea insulae KCTC 62186T.</title>
        <authorList>
            <person name="Sawabe T."/>
        </authorList>
    </citation>
    <scope>NUCLEOTIDE SEQUENCE [LARGE SCALE GENOMIC DNA]</scope>
    <source>
        <strain evidence="12 13">KCTC 62186</strain>
    </source>
</reference>
<organism evidence="12 13">
    <name type="scientific">Thalassotalea insulae</name>
    <dbReference type="NCBI Taxonomy" id="2056778"/>
    <lineage>
        <taxon>Bacteria</taxon>
        <taxon>Pseudomonadati</taxon>
        <taxon>Pseudomonadota</taxon>
        <taxon>Gammaproteobacteria</taxon>
        <taxon>Alteromonadales</taxon>
        <taxon>Colwelliaceae</taxon>
        <taxon>Thalassotalea</taxon>
    </lineage>
</organism>
<dbReference type="RefSeq" id="WP_284244156.1">
    <property type="nucleotide sequence ID" value="NZ_BSST01000001.1"/>
</dbReference>
<dbReference type="InterPro" id="IPR006260">
    <property type="entry name" value="TonB/TolA_C"/>
</dbReference>
<dbReference type="InterPro" id="IPR003538">
    <property type="entry name" value="TonB"/>
</dbReference>
<keyword evidence="13" id="KW-1185">Reference proteome</keyword>
<comment type="similarity">
    <text evidence="2 10">Belongs to the TonB family.</text>
</comment>
<dbReference type="PRINTS" id="PR01374">
    <property type="entry name" value="TONBPROTEIN"/>
</dbReference>
<evidence type="ECO:0000256" key="5">
    <source>
        <dbReference type="ARBA" id="ARBA00022519"/>
    </source>
</evidence>
<evidence type="ECO:0000313" key="13">
    <source>
        <dbReference type="Proteomes" id="UP001157186"/>
    </source>
</evidence>
<sequence length="202" mass="22709">MKKLLSVFSIAGITTFGLFAFMAHLISSDQVGITQGPPPITIDIVQLPEETKAKPFVRKPFQPPEPPPIMELSKVTPELTEVNSEFSYTPDDLKLVNNITDSATMNAQPDQDASPIVRVNPKYPMDALRNGIQGWVKLTFDISEIGQVINVKVVDSEPKRIFDKAAKQALRKWKYRAKSIDGKHVKQQNFTVQLDFNMEQQI</sequence>
<keyword evidence="3 10" id="KW-0813">Transport</keyword>
<dbReference type="PROSITE" id="PS52015">
    <property type="entry name" value="TONB_CTD"/>
    <property type="match status" value="1"/>
</dbReference>
<dbReference type="SUPFAM" id="SSF74653">
    <property type="entry name" value="TolA/TonB C-terminal domain"/>
    <property type="match status" value="1"/>
</dbReference>
<dbReference type="NCBIfam" id="TIGR01352">
    <property type="entry name" value="tonB_Cterm"/>
    <property type="match status" value="1"/>
</dbReference>
<dbReference type="EMBL" id="BSST01000001">
    <property type="protein sequence ID" value="GLX78269.1"/>
    <property type="molecule type" value="Genomic_DNA"/>
</dbReference>
<dbReference type="PANTHER" id="PTHR33446:SF14">
    <property type="entry name" value="PROTEIN TONB"/>
    <property type="match status" value="1"/>
</dbReference>
<evidence type="ECO:0000313" key="12">
    <source>
        <dbReference type="EMBL" id="GLX78269.1"/>
    </source>
</evidence>
<comment type="caution">
    <text evidence="12">The sequence shown here is derived from an EMBL/GenBank/DDBJ whole genome shotgun (WGS) entry which is preliminary data.</text>
</comment>
<dbReference type="InterPro" id="IPR037682">
    <property type="entry name" value="TonB_C"/>
</dbReference>
<keyword evidence="7 10" id="KW-0653">Protein transport</keyword>
<feature type="domain" description="TonB C-terminal" evidence="11">
    <location>
        <begin position="108"/>
        <end position="202"/>
    </location>
</feature>
<comment type="subcellular location">
    <subcellularLocation>
        <location evidence="1 10">Cell inner membrane</location>
        <topology evidence="1 10">Single-pass membrane protein</topology>
        <orientation evidence="1 10">Periplasmic side</orientation>
    </subcellularLocation>
</comment>
<keyword evidence="8" id="KW-1133">Transmembrane helix</keyword>
<gene>
    <name evidence="12" type="primary">tonB2_2</name>
    <name evidence="12" type="ORF">tinsulaeT_16090</name>
</gene>
<keyword evidence="6" id="KW-0812">Transmembrane</keyword>
<evidence type="ECO:0000256" key="4">
    <source>
        <dbReference type="ARBA" id="ARBA00022475"/>
    </source>
</evidence>
<evidence type="ECO:0000259" key="11">
    <source>
        <dbReference type="PROSITE" id="PS52015"/>
    </source>
</evidence>
<dbReference type="Gene3D" id="3.30.1150.10">
    <property type="match status" value="1"/>
</dbReference>
<evidence type="ECO:0000256" key="3">
    <source>
        <dbReference type="ARBA" id="ARBA00022448"/>
    </source>
</evidence>
<dbReference type="PANTHER" id="PTHR33446">
    <property type="entry name" value="PROTEIN TONB-RELATED"/>
    <property type="match status" value="1"/>
</dbReference>
<dbReference type="Pfam" id="PF03544">
    <property type="entry name" value="TonB_C"/>
    <property type="match status" value="1"/>
</dbReference>
<comment type="function">
    <text evidence="10">Interacts with outer membrane receptor proteins that carry out high-affinity binding and energy dependent uptake into the periplasmic space of specific substrates. It could act to transduce energy from the cytoplasmic membrane to specific energy-requiring processes in the outer membrane, resulting in the release into the periplasm of ligands bound by these outer membrane proteins.</text>
</comment>
<evidence type="ECO:0000256" key="1">
    <source>
        <dbReference type="ARBA" id="ARBA00004383"/>
    </source>
</evidence>
<evidence type="ECO:0000256" key="10">
    <source>
        <dbReference type="RuleBase" id="RU362123"/>
    </source>
</evidence>
<keyword evidence="4 10" id="KW-1003">Cell membrane</keyword>
<protein>
    <recommendedName>
        <fullName evidence="10">Protein TonB</fullName>
    </recommendedName>
</protein>
<dbReference type="InterPro" id="IPR051045">
    <property type="entry name" value="TonB-dependent_transducer"/>
</dbReference>
<keyword evidence="5 10" id="KW-0997">Cell inner membrane</keyword>
<evidence type="ECO:0000256" key="9">
    <source>
        <dbReference type="ARBA" id="ARBA00023136"/>
    </source>
</evidence>
<name>A0ABQ6GRL8_9GAMM</name>
<evidence type="ECO:0000256" key="7">
    <source>
        <dbReference type="ARBA" id="ARBA00022927"/>
    </source>
</evidence>